<name>A0A846WUU9_9ACTN</name>
<dbReference type="Proteomes" id="UP000582646">
    <property type="component" value="Unassembled WGS sequence"/>
</dbReference>
<sequence>MSVGRGWRPLVEELRRDLAAVGAELIQASEKYGVLDGAIEPWSPAAQELLDAAERRSSEVCEECGQPGREVTLPSGWVKTRCEGHTVTERDDNYWQGMSSGIERGEYTPVAPVELGPAAAIQQRELEQEIERMNEEKR</sequence>
<gene>
    <name evidence="1" type="ORF">HF999_00095</name>
</gene>
<dbReference type="AlphaFoldDB" id="A0A846WUU9"/>
<protein>
    <submittedName>
        <fullName evidence="1">Uncharacterized protein</fullName>
    </submittedName>
</protein>
<organism evidence="1 2">
    <name type="scientific">Tsukamurella spumae</name>
    <dbReference type="NCBI Taxonomy" id="44753"/>
    <lineage>
        <taxon>Bacteria</taxon>
        <taxon>Bacillati</taxon>
        <taxon>Actinomycetota</taxon>
        <taxon>Actinomycetes</taxon>
        <taxon>Mycobacteriales</taxon>
        <taxon>Tsukamurellaceae</taxon>
        <taxon>Tsukamurella</taxon>
    </lineage>
</organism>
<dbReference type="RefSeq" id="WP_168543914.1">
    <property type="nucleotide sequence ID" value="NZ_BAAAKS010000031.1"/>
</dbReference>
<proteinExistence type="predicted"/>
<reference evidence="1 2" key="1">
    <citation type="submission" date="2020-04" db="EMBL/GenBank/DDBJ databases">
        <title>MicrobeNet Type strains.</title>
        <authorList>
            <person name="Nicholson A.C."/>
        </authorList>
    </citation>
    <scope>NUCLEOTIDE SEQUENCE [LARGE SCALE GENOMIC DNA]</scope>
    <source>
        <strain evidence="1 2">DSM 44113</strain>
    </source>
</reference>
<accession>A0A846WUU9</accession>
<evidence type="ECO:0000313" key="2">
    <source>
        <dbReference type="Proteomes" id="UP000582646"/>
    </source>
</evidence>
<dbReference type="EMBL" id="JAAXOQ010000001">
    <property type="protein sequence ID" value="NKY16783.1"/>
    <property type="molecule type" value="Genomic_DNA"/>
</dbReference>
<keyword evidence="2" id="KW-1185">Reference proteome</keyword>
<evidence type="ECO:0000313" key="1">
    <source>
        <dbReference type="EMBL" id="NKY16783.1"/>
    </source>
</evidence>
<comment type="caution">
    <text evidence="1">The sequence shown here is derived from an EMBL/GenBank/DDBJ whole genome shotgun (WGS) entry which is preliminary data.</text>
</comment>